<dbReference type="STRING" id="373672.SAMN05421785_11084"/>
<name>A0A1N7QBK6_9FLAO</name>
<dbReference type="PROSITE" id="PS51257">
    <property type="entry name" value="PROKAR_LIPOPROTEIN"/>
    <property type="match status" value="1"/>
</dbReference>
<dbReference type="EMBL" id="FTOV01000010">
    <property type="protein sequence ID" value="SIT20250.1"/>
    <property type="molecule type" value="Genomic_DNA"/>
</dbReference>
<dbReference type="RefSeq" id="WP_076394863.1">
    <property type="nucleotide sequence ID" value="NZ_FTOV01000010.1"/>
</dbReference>
<evidence type="ECO:0000313" key="3">
    <source>
        <dbReference type="EMBL" id="SIT20250.1"/>
    </source>
</evidence>
<gene>
    <name evidence="3" type="ORF">SAMN05421785_11084</name>
</gene>
<proteinExistence type="predicted"/>
<organism evidence="3 4">
    <name type="scientific">Chryseobacterium gambrini</name>
    <dbReference type="NCBI Taxonomy" id="373672"/>
    <lineage>
        <taxon>Bacteria</taxon>
        <taxon>Pseudomonadati</taxon>
        <taxon>Bacteroidota</taxon>
        <taxon>Flavobacteriia</taxon>
        <taxon>Flavobacteriales</taxon>
        <taxon>Weeksellaceae</taxon>
        <taxon>Chryseobacterium group</taxon>
        <taxon>Chryseobacterium</taxon>
    </lineage>
</organism>
<protein>
    <recommendedName>
        <fullName evidence="5">Lipoprotein</fullName>
    </recommendedName>
</protein>
<feature type="compositionally biased region" description="Low complexity" evidence="1">
    <location>
        <begin position="42"/>
        <end position="56"/>
    </location>
</feature>
<accession>A0A1N7QBK6</accession>
<feature type="transmembrane region" description="Helical" evidence="2">
    <location>
        <begin position="164"/>
        <end position="184"/>
    </location>
</feature>
<sequence>MNAKTLLLIALISIAFGCRTKNKVITNYEEKKQESEKVKIDSLNSQSQQSAQNSSSETLSNDRKNEQSGEILIKGKSDPSSPFVYHNIVGKDTIQSISIVGNAEYLIDNHYVKSDSKKLEVMKKESVQLIQNTDQKTFSKEVNKESELKTSEETKKIKVNGLQAGAWIVIAIATGILILAFFTYKYFKK</sequence>
<evidence type="ECO:0008006" key="5">
    <source>
        <dbReference type="Google" id="ProtNLM"/>
    </source>
</evidence>
<keyword evidence="2" id="KW-1133">Transmembrane helix</keyword>
<evidence type="ECO:0000313" key="4">
    <source>
        <dbReference type="Proteomes" id="UP000185781"/>
    </source>
</evidence>
<reference evidence="3 4" key="1">
    <citation type="submission" date="2017-01" db="EMBL/GenBank/DDBJ databases">
        <authorList>
            <person name="Mah S.A."/>
            <person name="Swanson W.J."/>
            <person name="Moy G.W."/>
            <person name="Vacquier V.D."/>
        </authorList>
    </citation>
    <scope>NUCLEOTIDE SEQUENCE [LARGE SCALE GENOMIC DNA]</scope>
    <source>
        <strain evidence="3 4">DSM 18014</strain>
    </source>
</reference>
<keyword evidence="2" id="KW-0472">Membrane</keyword>
<keyword evidence="2" id="KW-0812">Transmembrane</keyword>
<evidence type="ECO:0000256" key="2">
    <source>
        <dbReference type="SAM" id="Phobius"/>
    </source>
</evidence>
<dbReference type="Proteomes" id="UP000185781">
    <property type="component" value="Unassembled WGS sequence"/>
</dbReference>
<dbReference type="AlphaFoldDB" id="A0A1N7QBK6"/>
<feature type="region of interest" description="Disordered" evidence="1">
    <location>
        <begin position="35"/>
        <end position="66"/>
    </location>
</feature>
<evidence type="ECO:0000256" key="1">
    <source>
        <dbReference type="SAM" id="MobiDB-lite"/>
    </source>
</evidence>
<dbReference type="OrthoDB" id="1259727at2"/>